<protein>
    <submittedName>
        <fullName evidence="1">Uncharacterized protein</fullName>
    </submittedName>
</protein>
<proteinExistence type="predicted"/>
<dbReference type="EMBL" id="CAMXCT010001406">
    <property type="protein sequence ID" value="CAI3989805.1"/>
    <property type="molecule type" value="Genomic_DNA"/>
</dbReference>
<comment type="caution">
    <text evidence="1">The sequence shown here is derived from an EMBL/GenBank/DDBJ whole genome shotgun (WGS) entry which is preliminary data.</text>
</comment>
<dbReference type="EMBL" id="CAMXCT030001406">
    <property type="protein sequence ID" value="CAL4777117.1"/>
    <property type="molecule type" value="Genomic_DNA"/>
</dbReference>
<evidence type="ECO:0000313" key="3">
    <source>
        <dbReference type="Proteomes" id="UP001152797"/>
    </source>
</evidence>
<organism evidence="1">
    <name type="scientific">Cladocopium goreaui</name>
    <dbReference type="NCBI Taxonomy" id="2562237"/>
    <lineage>
        <taxon>Eukaryota</taxon>
        <taxon>Sar</taxon>
        <taxon>Alveolata</taxon>
        <taxon>Dinophyceae</taxon>
        <taxon>Suessiales</taxon>
        <taxon>Symbiodiniaceae</taxon>
        <taxon>Cladocopium</taxon>
    </lineage>
</organism>
<dbReference type="Proteomes" id="UP001152797">
    <property type="component" value="Unassembled WGS sequence"/>
</dbReference>
<dbReference type="AlphaFoldDB" id="A0A9P1CDW1"/>
<evidence type="ECO:0000313" key="2">
    <source>
        <dbReference type="EMBL" id="CAL4777117.1"/>
    </source>
</evidence>
<accession>A0A9P1CDW1</accession>
<reference evidence="1" key="1">
    <citation type="submission" date="2022-10" db="EMBL/GenBank/DDBJ databases">
        <authorList>
            <person name="Chen Y."/>
            <person name="Dougan E. K."/>
            <person name="Chan C."/>
            <person name="Rhodes N."/>
            <person name="Thang M."/>
        </authorList>
    </citation>
    <scope>NUCLEOTIDE SEQUENCE</scope>
</reference>
<sequence length="77" mass="9145">MRKQRQEKSQSYRNLPYFQHLGSDEVFEALDRVRQANLLQMQLKMQKDCSYLQHMDDMSLEGRNAETVGSFDNLQFA</sequence>
<dbReference type="EMBL" id="CAMXCT020001406">
    <property type="protein sequence ID" value="CAL1143180.1"/>
    <property type="molecule type" value="Genomic_DNA"/>
</dbReference>
<keyword evidence="3" id="KW-1185">Reference proteome</keyword>
<name>A0A9P1CDW1_9DINO</name>
<gene>
    <name evidence="1" type="ORF">C1SCF055_LOCUS16847</name>
</gene>
<reference evidence="2 3" key="2">
    <citation type="submission" date="2024-05" db="EMBL/GenBank/DDBJ databases">
        <authorList>
            <person name="Chen Y."/>
            <person name="Shah S."/>
            <person name="Dougan E. K."/>
            <person name="Thang M."/>
            <person name="Chan C."/>
        </authorList>
    </citation>
    <scope>NUCLEOTIDE SEQUENCE [LARGE SCALE GENOMIC DNA]</scope>
</reference>
<evidence type="ECO:0000313" key="1">
    <source>
        <dbReference type="EMBL" id="CAI3989805.1"/>
    </source>
</evidence>